<reference evidence="2 3" key="1">
    <citation type="submission" date="2020-08" db="EMBL/GenBank/DDBJ databases">
        <authorList>
            <person name="Koutsovoulos G."/>
            <person name="Danchin GJ E."/>
        </authorList>
    </citation>
    <scope>NUCLEOTIDE SEQUENCE [LARGE SCALE GENOMIC DNA]</scope>
</reference>
<keyword evidence="1" id="KW-0812">Transmembrane</keyword>
<gene>
    <name evidence="2" type="ORF">MENT_LOCUS20755</name>
</gene>
<evidence type="ECO:0000313" key="2">
    <source>
        <dbReference type="EMBL" id="CAD2169421.1"/>
    </source>
</evidence>
<keyword evidence="1" id="KW-1133">Transmembrane helix</keyword>
<evidence type="ECO:0000256" key="1">
    <source>
        <dbReference type="SAM" id="Phobius"/>
    </source>
</evidence>
<accession>A0A6V7V345</accession>
<dbReference type="AlphaFoldDB" id="A0A6V7V345"/>
<feature type="transmembrane region" description="Helical" evidence="1">
    <location>
        <begin position="35"/>
        <end position="54"/>
    </location>
</feature>
<protein>
    <submittedName>
        <fullName evidence="2">Uncharacterized protein</fullName>
    </submittedName>
</protein>
<dbReference type="Proteomes" id="UP000580250">
    <property type="component" value="Unassembled WGS sequence"/>
</dbReference>
<organism evidence="2 3">
    <name type="scientific">Meloidogyne enterolobii</name>
    <name type="common">Root-knot nematode worm</name>
    <name type="synonym">Meloidogyne mayaguensis</name>
    <dbReference type="NCBI Taxonomy" id="390850"/>
    <lineage>
        <taxon>Eukaryota</taxon>
        <taxon>Metazoa</taxon>
        <taxon>Ecdysozoa</taxon>
        <taxon>Nematoda</taxon>
        <taxon>Chromadorea</taxon>
        <taxon>Rhabditida</taxon>
        <taxon>Tylenchina</taxon>
        <taxon>Tylenchomorpha</taxon>
        <taxon>Tylenchoidea</taxon>
        <taxon>Meloidogynidae</taxon>
        <taxon>Meloidogyninae</taxon>
        <taxon>Meloidogyne</taxon>
    </lineage>
</organism>
<proteinExistence type="predicted"/>
<dbReference type="EMBL" id="CAJEWN010000153">
    <property type="protein sequence ID" value="CAD2169421.1"/>
    <property type="molecule type" value="Genomic_DNA"/>
</dbReference>
<comment type="caution">
    <text evidence="2">The sequence shown here is derived from an EMBL/GenBank/DDBJ whole genome shotgun (WGS) entry which is preliminary data.</text>
</comment>
<keyword evidence="1" id="KW-0472">Membrane</keyword>
<name>A0A6V7V345_MELEN</name>
<evidence type="ECO:0000313" key="3">
    <source>
        <dbReference type="Proteomes" id="UP000580250"/>
    </source>
</evidence>
<sequence length="62" mass="7181">MANSLANKQVLIKIKLFLHLQFSEFWFKFSEEVEFLIVVVSVVSLVVLIFLLLINSLQKSII</sequence>